<proteinExistence type="predicted"/>
<gene>
    <name evidence="1" type="ORF">NRIC_11980</name>
</gene>
<protein>
    <submittedName>
        <fullName evidence="1">Uncharacterized protein</fullName>
    </submittedName>
</protein>
<evidence type="ECO:0000313" key="1">
    <source>
        <dbReference type="EMBL" id="GCF93307.1"/>
    </source>
</evidence>
<name>A0A4P5P5Z7_9ENTE</name>
<dbReference type="Proteomes" id="UP000290567">
    <property type="component" value="Unassembled WGS sequence"/>
</dbReference>
<evidence type="ECO:0000313" key="2">
    <source>
        <dbReference type="Proteomes" id="UP000290567"/>
    </source>
</evidence>
<accession>A0A4P5P5Z7</accession>
<keyword evidence="2" id="KW-1185">Reference proteome</keyword>
<organism evidence="1 2">
    <name type="scientific">Enterococcus florum</name>
    <dbReference type="NCBI Taxonomy" id="2480627"/>
    <lineage>
        <taxon>Bacteria</taxon>
        <taxon>Bacillati</taxon>
        <taxon>Bacillota</taxon>
        <taxon>Bacilli</taxon>
        <taxon>Lactobacillales</taxon>
        <taxon>Enterococcaceae</taxon>
        <taxon>Enterococcus</taxon>
    </lineage>
</organism>
<sequence length="112" mass="13316">MKWGDQAMESFSYRGLKITPVQTKWMLKELASYMTFEGAITYERLKEDEFNYYLMPKRDLLQLLERVAPSNQEPVIVYRVEGTLVTNHLKNEEIRGEYLATRWGFLQLVCKE</sequence>
<dbReference type="EMBL" id="BJCC01000009">
    <property type="protein sequence ID" value="GCF93307.1"/>
    <property type="molecule type" value="Genomic_DNA"/>
</dbReference>
<dbReference type="AlphaFoldDB" id="A0A4P5P5Z7"/>
<comment type="caution">
    <text evidence="1">The sequence shown here is derived from an EMBL/GenBank/DDBJ whole genome shotgun (WGS) entry which is preliminary data.</text>
</comment>
<reference evidence="2" key="1">
    <citation type="submission" date="2019-02" db="EMBL/GenBank/DDBJ databases">
        <title>Draft genome sequence of Enterococcus sp. Gos25-1.</title>
        <authorList>
            <person name="Tanaka N."/>
            <person name="Shiwa Y."/>
            <person name="Fujita N."/>
        </authorList>
    </citation>
    <scope>NUCLEOTIDE SEQUENCE [LARGE SCALE GENOMIC DNA]</scope>
    <source>
        <strain evidence="2">Gos25-1</strain>
    </source>
</reference>